<dbReference type="Gene3D" id="3.40.630.30">
    <property type="match status" value="1"/>
</dbReference>
<dbReference type="PROSITE" id="PS51186">
    <property type="entry name" value="GNAT"/>
    <property type="match status" value="1"/>
</dbReference>
<protein>
    <recommendedName>
        <fullName evidence="1">N-acetyltransferase domain-containing protein</fullName>
    </recommendedName>
</protein>
<dbReference type="EMBL" id="KB932209">
    <property type="protein sequence ID" value="KCV68287.1"/>
    <property type="molecule type" value="Genomic_DNA"/>
</dbReference>
<keyword evidence="3" id="KW-1185">Reference proteome</keyword>
<accession>A0A058Z428</accession>
<dbReference type="SUPFAM" id="SSF55729">
    <property type="entry name" value="Acyl-CoA N-acyltransferases (Nat)"/>
    <property type="match status" value="1"/>
</dbReference>
<dbReference type="Proteomes" id="UP000030693">
    <property type="component" value="Unassembled WGS sequence"/>
</dbReference>
<reference evidence="2" key="1">
    <citation type="submission" date="2013-04" db="EMBL/GenBank/DDBJ databases">
        <title>The Genome Sequence of Fonticula alba ATCC 38817.</title>
        <authorList>
            <consortium name="The Broad Institute Genomics Platform"/>
            <person name="Russ C."/>
            <person name="Cuomo C."/>
            <person name="Burger G."/>
            <person name="Gray M.W."/>
            <person name="Holland P.W.H."/>
            <person name="King N."/>
            <person name="Lang F.B.F."/>
            <person name="Roger A.J."/>
            <person name="Ruiz-Trillo I."/>
            <person name="Brown M."/>
            <person name="Walker B."/>
            <person name="Young S."/>
            <person name="Zeng Q."/>
            <person name="Gargeya S."/>
            <person name="Fitzgerald M."/>
            <person name="Haas B."/>
            <person name="Abouelleil A."/>
            <person name="Allen A.W."/>
            <person name="Alvarado L."/>
            <person name="Arachchi H.M."/>
            <person name="Berlin A.M."/>
            <person name="Chapman S.B."/>
            <person name="Gainer-Dewar J."/>
            <person name="Goldberg J."/>
            <person name="Griggs A."/>
            <person name="Gujja S."/>
            <person name="Hansen M."/>
            <person name="Howarth C."/>
            <person name="Imamovic A."/>
            <person name="Ireland A."/>
            <person name="Larimer J."/>
            <person name="McCowan C."/>
            <person name="Murphy C."/>
            <person name="Pearson M."/>
            <person name="Poon T.W."/>
            <person name="Priest M."/>
            <person name="Roberts A."/>
            <person name="Saif S."/>
            <person name="Shea T."/>
            <person name="Sisk P."/>
            <person name="Sykes S."/>
            <person name="Wortman J."/>
            <person name="Nusbaum C."/>
            <person name="Birren B."/>
        </authorList>
    </citation>
    <scope>NUCLEOTIDE SEQUENCE [LARGE SCALE GENOMIC DNA]</scope>
    <source>
        <strain evidence="2">ATCC 38817</strain>
    </source>
</reference>
<dbReference type="OrthoDB" id="7305308at2759"/>
<feature type="domain" description="N-acetyltransferase" evidence="1">
    <location>
        <begin position="6"/>
        <end position="153"/>
    </location>
</feature>
<dbReference type="RefSeq" id="XP_009497341.1">
    <property type="nucleotide sequence ID" value="XM_009499066.1"/>
</dbReference>
<dbReference type="GO" id="GO:0016747">
    <property type="term" value="F:acyltransferase activity, transferring groups other than amino-acyl groups"/>
    <property type="evidence" value="ECO:0007669"/>
    <property type="project" value="InterPro"/>
</dbReference>
<dbReference type="GeneID" id="20529931"/>
<dbReference type="CDD" id="cd04301">
    <property type="entry name" value="NAT_SF"/>
    <property type="match status" value="1"/>
</dbReference>
<dbReference type="InterPro" id="IPR016181">
    <property type="entry name" value="Acyl_CoA_acyltransferase"/>
</dbReference>
<evidence type="ECO:0000313" key="2">
    <source>
        <dbReference type="EMBL" id="KCV68287.1"/>
    </source>
</evidence>
<sequence>MQNLDLPLDNVTKGVAAVFENSARGFYLVAELHSDEGKTDGTSPETSNGLALAGCLLITTEWSDWWNAEYWWIQSTFVLPQFRGQRIFTSLYEHLTGLARTLNTTPGAEDGETRLRVSEIRLYVEKQNDARFVYDRLGFQDSGYLMMSLSLRD</sequence>
<organism evidence="2">
    <name type="scientific">Fonticula alba</name>
    <name type="common">Slime mold</name>
    <dbReference type="NCBI Taxonomy" id="691883"/>
    <lineage>
        <taxon>Eukaryota</taxon>
        <taxon>Rotosphaerida</taxon>
        <taxon>Fonticulaceae</taxon>
        <taxon>Fonticula</taxon>
    </lineage>
</organism>
<gene>
    <name evidence="2" type="ORF">H696_05206</name>
</gene>
<dbReference type="AlphaFoldDB" id="A0A058Z428"/>
<name>A0A058Z428_FONAL</name>
<evidence type="ECO:0000313" key="3">
    <source>
        <dbReference type="Proteomes" id="UP000030693"/>
    </source>
</evidence>
<evidence type="ECO:0000259" key="1">
    <source>
        <dbReference type="PROSITE" id="PS51186"/>
    </source>
</evidence>
<proteinExistence type="predicted"/>
<dbReference type="InterPro" id="IPR000182">
    <property type="entry name" value="GNAT_dom"/>
</dbReference>